<name>A0A3M8D684_9BACL</name>
<feature type="transmembrane region" description="Helical" evidence="6">
    <location>
        <begin position="140"/>
        <end position="162"/>
    </location>
</feature>
<evidence type="ECO:0000256" key="6">
    <source>
        <dbReference type="SAM" id="Phobius"/>
    </source>
</evidence>
<accession>A0A3M8D684</accession>
<sequence length="411" mass="44619">MEHLEGKRHGKFMILFVLIISYAMAFADRSILNFSLSYIGEDLHLSATALGVILSSFSLGYTLMQIPGGWLSDRFGSKIVALVSIIVWSLFTVTSGLAWSMVSLIIIRFLFGIGEGGFPSATSKLVAETFPTNQRARAQSAMLSCVALGGALGPIVAAPIILSYGWRPLFFMMGGVGLVVAILFYLFIPKRKVAVQEQSNTSQPKIPLKVFLKMPTVWKLVIAWLGLELALYGFAWVPIYLIKVRKIELIQAGLFSALPNLAATVAMVISGFLLDKYFKQREKHFLVGSMLLGAGFLYAITITSDVYLTIAFLVLSTVFLRSAITAVWAIPLKVLPSEVVGSISGILNFGGQAAGFLSPMIMGVLISANNDSYDTGWLFLGACLVVAAIVASTIGKGKKDIEEFHLQTNHE</sequence>
<keyword evidence="4 6" id="KW-1133">Transmembrane helix</keyword>
<dbReference type="CDD" id="cd17319">
    <property type="entry name" value="MFS_ExuT_GudP_like"/>
    <property type="match status" value="1"/>
</dbReference>
<keyword evidence="5 6" id="KW-0472">Membrane</keyword>
<dbReference type="InterPro" id="IPR020846">
    <property type="entry name" value="MFS_dom"/>
</dbReference>
<dbReference type="PROSITE" id="PS50850">
    <property type="entry name" value="MFS"/>
    <property type="match status" value="1"/>
</dbReference>
<dbReference type="InterPro" id="IPR005829">
    <property type="entry name" value="Sugar_transporter_CS"/>
</dbReference>
<feature type="transmembrane region" description="Helical" evidence="6">
    <location>
        <begin position="12"/>
        <end position="31"/>
    </location>
</feature>
<evidence type="ECO:0000259" key="7">
    <source>
        <dbReference type="PROSITE" id="PS50850"/>
    </source>
</evidence>
<organism evidence="8 9">
    <name type="scientific">Brevibacillus panacihumi</name>
    <dbReference type="NCBI Taxonomy" id="497735"/>
    <lineage>
        <taxon>Bacteria</taxon>
        <taxon>Bacillati</taxon>
        <taxon>Bacillota</taxon>
        <taxon>Bacilli</taxon>
        <taxon>Bacillales</taxon>
        <taxon>Paenibacillaceae</taxon>
        <taxon>Brevibacillus</taxon>
    </lineage>
</organism>
<feature type="transmembrane region" description="Helical" evidence="6">
    <location>
        <begin position="249"/>
        <end position="273"/>
    </location>
</feature>
<dbReference type="PROSITE" id="PS00217">
    <property type="entry name" value="SUGAR_TRANSPORT_2"/>
    <property type="match status" value="1"/>
</dbReference>
<feature type="domain" description="Major facilitator superfamily (MFS) profile" evidence="7">
    <location>
        <begin position="14"/>
        <end position="399"/>
    </location>
</feature>
<dbReference type="InterPro" id="IPR050382">
    <property type="entry name" value="MFS_Na/Anion_cotransporter"/>
</dbReference>
<keyword evidence="3 6" id="KW-0812">Transmembrane</keyword>
<feature type="transmembrane region" description="Helical" evidence="6">
    <location>
        <begin position="75"/>
        <end position="91"/>
    </location>
</feature>
<feature type="transmembrane region" description="Helical" evidence="6">
    <location>
        <begin position="168"/>
        <end position="188"/>
    </location>
</feature>
<dbReference type="Proteomes" id="UP000281915">
    <property type="component" value="Unassembled WGS sequence"/>
</dbReference>
<feature type="transmembrane region" description="Helical" evidence="6">
    <location>
        <begin position="310"/>
        <end position="330"/>
    </location>
</feature>
<keyword evidence="2" id="KW-0813">Transport</keyword>
<evidence type="ECO:0000313" key="9">
    <source>
        <dbReference type="Proteomes" id="UP000281915"/>
    </source>
</evidence>
<dbReference type="PANTHER" id="PTHR11662:SF399">
    <property type="entry name" value="FI19708P1-RELATED"/>
    <property type="match status" value="1"/>
</dbReference>
<dbReference type="Pfam" id="PF07690">
    <property type="entry name" value="MFS_1"/>
    <property type="match status" value="1"/>
</dbReference>
<dbReference type="GO" id="GO:0022857">
    <property type="term" value="F:transmembrane transporter activity"/>
    <property type="evidence" value="ECO:0007669"/>
    <property type="project" value="InterPro"/>
</dbReference>
<evidence type="ECO:0000256" key="3">
    <source>
        <dbReference type="ARBA" id="ARBA00022692"/>
    </source>
</evidence>
<dbReference type="GO" id="GO:0005886">
    <property type="term" value="C:plasma membrane"/>
    <property type="evidence" value="ECO:0007669"/>
    <property type="project" value="UniProtKB-SubCell"/>
</dbReference>
<evidence type="ECO:0000256" key="1">
    <source>
        <dbReference type="ARBA" id="ARBA00004651"/>
    </source>
</evidence>
<comment type="caution">
    <text evidence="8">The sequence shown here is derived from an EMBL/GenBank/DDBJ whole genome shotgun (WGS) entry which is preliminary data.</text>
</comment>
<dbReference type="SUPFAM" id="SSF103473">
    <property type="entry name" value="MFS general substrate transporter"/>
    <property type="match status" value="1"/>
</dbReference>
<proteinExistence type="predicted"/>
<dbReference type="PANTHER" id="PTHR11662">
    <property type="entry name" value="SOLUTE CARRIER FAMILY 17"/>
    <property type="match status" value="1"/>
</dbReference>
<feature type="transmembrane region" description="Helical" evidence="6">
    <location>
        <begin position="97"/>
        <end position="119"/>
    </location>
</feature>
<evidence type="ECO:0000313" key="8">
    <source>
        <dbReference type="EMBL" id="RNB82927.1"/>
    </source>
</evidence>
<feature type="transmembrane region" description="Helical" evidence="6">
    <location>
        <begin position="377"/>
        <end position="395"/>
    </location>
</feature>
<protein>
    <submittedName>
        <fullName evidence="8">MFS transporter</fullName>
    </submittedName>
</protein>
<reference evidence="8 9" key="1">
    <citation type="submission" date="2018-10" db="EMBL/GenBank/DDBJ databases">
        <title>Phylogenomics of Brevibacillus.</title>
        <authorList>
            <person name="Dunlap C."/>
        </authorList>
    </citation>
    <scope>NUCLEOTIDE SEQUENCE [LARGE SCALE GENOMIC DNA]</scope>
    <source>
        <strain evidence="8 9">JCM 15085</strain>
    </source>
</reference>
<dbReference type="InterPro" id="IPR011701">
    <property type="entry name" value="MFS"/>
</dbReference>
<dbReference type="InterPro" id="IPR036259">
    <property type="entry name" value="MFS_trans_sf"/>
</dbReference>
<dbReference type="EMBL" id="RHHT01000008">
    <property type="protein sequence ID" value="RNB82927.1"/>
    <property type="molecule type" value="Genomic_DNA"/>
</dbReference>
<feature type="transmembrane region" description="Helical" evidence="6">
    <location>
        <begin position="285"/>
        <end position="304"/>
    </location>
</feature>
<evidence type="ECO:0000256" key="4">
    <source>
        <dbReference type="ARBA" id="ARBA00022989"/>
    </source>
</evidence>
<dbReference type="Gene3D" id="1.20.1250.20">
    <property type="entry name" value="MFS general substrate transporter like domains"/>
    <property type="match status" value="2"/>
</dbReference>
<evidence type="ECO:0000256" key="5">
    <source>
        <dbReference type="ARBA" id="ARBA00023136"/>
    </source>
</evidence>
<comment type="subcellular location">
    <subcellularLocation>
        <location evidence="1">Cell membrane</location>
        <topology evidence="1">Multi-pass membrane protein</topology>
    </subcellularLocation>
</comment>
<dbReference type="RefSeq" id="WP_122912542.1">
    <property type="nucleotide sequence ID" value="NZ_RHHT01000008.1"/>
</dbReference>
<feature type="transmembrane region" description="Helical" evidence="6">
    <location>
        <begin position="43"/>
        <end position="63"/>
    </location>
</feature>
<feature type="transmembrane region" description="Helical" evidence="6">
    <location>
        <begin position="342"/>
        <end position="365"/>
    </location>
</feature>
<gene>
    <name evidence="8" type="ORF">EDM58_05955</name>
</gene>
<evidence type="ECO:0000256" key="2">
    <source>
        <dbReference type="ARBA" id="ARBA00022448"/>
    </source>
</evidence>
<dbReference type="AlphaFoldDB" id="A0A3M8D684"/>
<feature type="transmembrane region" description="Helical" evidence="6">
    <location>
        <begin position="217"/>
        <end position="237"/>
    </location>
</feature>